<name>A0AAD4N778_9BILA</name>
<keyword evidence="6" id="KW-0833">Ubl conjugation pathway</keyword>
<evidence type="ECO:0000313" key="10">
    <source>
        <dbReference type="EMBL" id="KAI1716186.1"/>
    </source>
</evidence>
<keyword evidence="11" id="KW-1185">Reference proteome</keyword>
<dbReference type="CDD" id="cd16454">
    <property type="entry name" value="RING-H2_PA-TM-RING"/>
    <property type="match status" value="1"/>
</dbReference>
<keyword evidence="4" id="KW-0479">Metal-binding</keyword>
<evidence type="ECO:0000256" key="7">
    <source>
        <dbReference type="ARBA" id="ARBA00022833"/>
    </source>
</evidence>
<keyword evidence="7" id="KW-0862">Zinc</keyword>
<dbReference type="GO" id="GO:0006511">
    <property type="term" value="P:ubiquitin-dependent protein catabolic process"/>
    <property type="evidence" value="ECO:0007669"/>
    <property type="project" value="TreeGrafter"/>
</dbReference>
<evidence type="ECO:0000256" key="5">
    <source>
        <dbReference type="ARBA" id="ARBA00022771"/>
    </source>
</evidence>
<dbReference type="SUPFAM" id="SSF57850">
    <property type="entry name" value="RING/U-box"/>
    <property type="match status" value="1"/>
</dbReference>
<evidence type="ECO:0000259" key="9">
    <source>
        <dbReference type="PROSITE" id="PS50089"/>
    </source>
</evidence>
<keyword evidence="5 8" id="KW-0863">Zinc-finger</keyword>
<evidence type="ECO:0000256" key="1">
    <source>
        <dbReference type="ARBA" id="ARBA00000900"/>
    </source>
</evidence>
<dbReference type="InterPro" id="IPR039525">
    <property type="entry name" value="RNF126-like_zinc-ribbon"/>
</dbReference>
<gene>
    <name evidence="10" type="ORF">DdX_07219</name>
</gene>
<proteinExistence type="predicted"/>
<dbReference type="Pfam" id="PF14369">
    <property type="entry name" value="Zn_ribbon_19"/>
    <property type="match status" value="1"/>
</dbReference>
<dbReference type="SMART" id="SM00184">
    <property type="entry name" value="RING"/>
    <property type="match status" value="1"/>
</dbReference>
<dbReference type="InterPro" id="IPR001841">
    <property type="entry name" value="Znf_RING"/>
</dbReference>
<organism evidence="10 11">
    <name type="scientific">Ditylenchus destructor</name>
    <dbReference type="NCBI Taxonomy" id="166010"/>
    <lineage>
        <taxon>Eukaryota</taxon>
        <taxon>Metazoa</taxon>
        <taxon>Ecdysozoa</taxon>
        <taxon>Nematoda</taxon>
        <taxon>Chromadorea</taxon>
        <taxon>Rhabditida</taxon>
        <taxon>Tylenchina</taxon>
        <taxon>Tylenchomorpha</taxon>
        <taxon>Sphaerularioidea</taxon>
        <taxon>Anguinidae</taxon>
        <taxon>Anguininae</taxon>
        <taxon>Ditylenchus</taxon>
    </lineage>
</organism>
<feature type="domain" description="RING-type" evidence="9">
    <location>
        <begin position="186"/>
        <end position="227"/>
    </location>
</feature>
<comment type="catalytic activity">
    <reaction evidence="1">
        <text>S-ubiquitinyl-[E2 ubiquitin-conjugating enzyme]-L-cysteine + [acceptor protein]-L-lysine = [E2 ubiquitin-conjugating enzyme]-L-cysteine + N(6)-ubiquitinyl-[acceptor protein]-L-lysine.</text>
        <dbReference type="EC" id="2.3.2.27"/>
    </reaction>
</comment>
<evidence type="ECO:0000256" key="8">
    <source>
        <dbReference type="PROSITE-ProRule" id="PRU00175"/>
    </source>
</evidence>
<dbReference type="Pfam" id="PF13639">
    <property type="entry name" value="zf-RING_2"/>
    <property type="match status" value="1"/>
</dbReference>
<dbReference type="GO" id="GO:0061630">
    <property type="term" value="F:ubiquitin protein ligase activity"/>
    <property type="evidence" value="ECO:0007669"/>
    <property type="project" value="UniProtKB-EC"/>
</dbReference>
<evidence type="ECO:0000313" key="11">
    <source>
        <dbReference type="Proteomes" id="UP001201812"/>
    </source>
</evidence>
<evidence type="ECO:0000256" key="3">
    <source>
        <dbReference type="ARBA" id="ARBA00022679"/>
    </source>
</evidence>
<reference evidence="10" key="1">
    <citation type="submission" date="2022-01" db="EMBL/GenBank/DDBJ databases">
        <title>Genome Sequence Resource for Two Populations of Ditylenchus destructor, the Migratory Endoparasitic Phytonematode.</title>
        <authorList>
            <person name="Zhang H."/>
            <person name="Lin R."/>
            <person name="Xie B."/>
        </authorList>
    </citation>
    <scope>NUCLEOTIDE SEQUENCE</scope>
    <source>
        <strain evidence="10">BazhouSP</strain>
    </source>
</reference>
<accession>A0AAD4N778</accession>
<dbReference type="GO" id="GO:0008270">
    <property type="term" value="F:zinc ion binding"/>
    <property type="evidence" value="ECO:0007669"/>
    <property type="project" value="UniProtKB-KW"/>
</dbReference>
<dbReference type="InterPro" id="IPR013083">
    <property type="entry name" value="Znf_RING/FYVE/PHD"/>
</dbReference>
<dbReference type="Proteomes" id="UP001201812">
    <property type="component" value="Unassembled WGS sequence"/>
</dbReference>
<evidence type="ECO:0000256" key="2">
    <source>
        <dbReference type="ARBA" id="ARBA00012483"/>
    </source>
</evidence>
<evidence type="ECO:0000256" key="6">
    <source>
        <dbReference type="ARBA" id="ARBA00022786"/>
    </source>
</evidence>
<keyword evidence="3" id="KW-0808">Transferase</keyword>
<dbReference type="InterPro" id="IPR051826">
    <property type="entry name" value="E3_ubiquitin-ligase_domain"/>
</dbReference>
<dbReference type="EMBL" id="JAKKPZ010000010">
    <property type="protein sequence ID" value="KAI1716186.1"/>
    <property type="molecule type" value="Genomic_DNA"/>
</dbReference>
<dbReference type="Gene3D" id="3.30.40.10">
    <property type="entry name" value="Zinc/RING finger domain, C3HC4 (zinc finger)"/>
    <property type="match status" value="1"/>
</dbReference>
<sequence length="243" mass="27561">MNTFCHGCRRVVDIVERGNVIECNNCGSGFVEKTSRDISPEFYHGPNNRIPLHRAPSVATLSHMHNAQSPLDRPGASASSSDGALASFMGISDNNETNPLRYQNSWFRRVISSASSSSTYEDARSDVFSVTSMSEDDFSELMITEDTDDERSTSFGRFRLHSEGADLSRIPMTQVTPKQVDDGMQCPTCMELFQLNQEVARLDCSHIFHRPCIMPWLQRRLTCPICRKIVSPKKWTRMERMLR</sequence>
<dbReference type="PANTHER" id="PTHR22765">
    <property type="entry name" value="RING FINGER AND PROTEASE ASSOCIATED DOMAIN-CONTAINING"/>
    <property type="match status" value="1"/>
</dbReference>
<evidence type="ECO:0000256" key="4">
    <source>
        <dbReference type="ARBA" id="ARBA00022723"/>
    </source>
</evidence>
<comment type="caution">
    <text evidence="10">The sequence shown here is derived from an EMBL/GenBank/DDBJ whole genome shotgun (WGS) entry which is preliminary data.</text>
</comment>
<dbReference type="PROSITE" id="PS50089">
    <property type="entry name" value="ZF_RING_2"/>
    <property type="match status" value="1"/>
</dbReference>
<dbReference type="AlphaFoldDB" id="A0AAD4N778"/>
<dbReference type="EC" id="2.3.2.27" evidence="2"/>
<protein>
    <recommendedName>
        <fullName evidence="2">RING-type E3 ubiquitin transferase</fullName>
        <ecNumber evidence="2">2.3.2.27</ecNumber>
    </recommendedName>
</protein>